<dbReference type="Proteomes" id="UP001227162">
    <property type="component" value="Unassembled WGS sequence"/>
</dbReference>
<reference evidence="2" key="2">
    <citation type="submission" date="2023-04" db="EMBL/GenBank/DDBJ databases">
        <title>'Rhodoalgimonas zhirmunskyi' gen. nov., isolated from a red alga.</title>
        <authorList>
            <person name="Nedashkovskaya O.I."/>
            <person name="Otstavnykh N.Y."/>
            <person name="Bystritskaya E.P."/>
            <person name="Balabanova L.A."/>
            <person name="Isaeva M.P."/>
        </authorList>
    </citation>
    <scope>NUCLEOTIDE SEQUENCE</scope>
    <source>
        <strain evidence="2">10Alg 79</strain>
    </source>
</reference>
<organism evidence="2 3">
    <name type="scientific">Rhodalgimonas zhirmunskyi</name>
    <dbReference type="NCBI Taxonomy" id="2964767"/>
    <lineage>
        <taxon>Bacteria</taxon>
        <taxon>Pseudomonadati</taxon>
        <taxon>Pseudomonadota</taxon>
        <taxon>Alphaproteobacteria</taxon>
        <taxon>Rhodobacterales</taxon>
        <taxon>Roseobacteraceae</taxon>
        <taxon>Rhodalgimonas</taxon>
    </lineage>
</organism>
<keyword evidence="1" id="KW-0732">Signal</keyword>
<protein>
    <submittedName>
        <fullName evidence="2">Uncharacterized protein</fullName>
    </submittedName>
</protein>
<accession>A0AAJ1UC94</accession>
<dbReference type="EMBL" id="JANFFA010000001">
    <property type="protein sequence ID" value="MDQ2093527.1"/>
    <property type="molecule type" value="Genomic_DNA"/>
</dbReference>
<feature type="signal peptide" evidence="1">
    <location>
        <begin position="1"/>
        <end position="18"/>
    </location>
</feature>
<feature type="chain" id="PRO_5042474200" evidence="1">
    <location>
        <begin position="19"/>
        <end position="131"/>
    </location>
</feature>
<gene>
    <name evidence="2" type="ORF">NOI20_05340</name>
</gene>
<dbReference type="RefSeq" id="WP_317625113.1">
    <property type="nucleotide sequence ID" value="NZ_JANFFA010000001.1"/>
</dbReference>
<comment type="caution">
    <text evidence="2">The sequence shown here is derived from an EMBL/GenBank/DDBJ whole genome shotgun (WGS) entry which is preliminary data.</text>
</comment>
<sequence>MRRLILLLTFLLTGPAFAEGFLDAEGFDAATRGKTYSYSSGGAPYGAEEYLPDRRVRWSFLDGECLDGVWWQEGDFICFEYQDDPEPHCWTFQHGPSGMVATLKGEGGGRVLYEVEQSDKPLMCLGPKVGV</sequence>
<reference evidence="2" key="1">
    <citation type="submission" date="2022-07" db="EMBL/GenBank/DDBJ databases">
        <authorList>
            <person name="Otstavnykh N."/>
            <person name="Isaeva M."/>
            <person name="Bystritskaya E."/>
        </authorList>
    </citation>
    <scope>NUCLEOTIDE SEQUENCE</scope>
    <source>
        <strain evidence="2">10Alg 79</strain>
    </source>
</reference>
<dbReference type="AlphaFoldDB" id="A0AAJ1UC94"/>
<evidence type="ECO:0000313" key="3">
    <source>
        <dbReference type="Proteomes" id="UP001227162"/>
    </source>
</evidence>
<evidence type="ECO:0000256" key="1">
    <source>
        <dbReference type="SAM" id="SignalP"/>
    </source>
</evidence>
<proteinExistence type="predicted"/>
<name>A0AAJ1UC94_9RHOB</name>
<keyword evidence="3" id="KW-1185">Reference proteome</keyword>
<evidence type="ECO:0000313" key="2">
    <source>
        <dbReference type="EMBL" id="MDQ2093527.1"/>
    </source>
</evidence>